<sequence length="155" mass="16766">MSRMIGFAPRLADLVDGVDLTPEAVSRLAAIALMQAHITAEALTDVVIPSLEPSKRGFATSMAGRIARREIFTDQFLQDLEALNASLGVEIDRGTHVYWHGDDNHVRGGYRSIFVEPNASALTEAKGDLAMLRDTVLAALCGARALHEAGFDFKT</sequence>
<dbReference type="AlphaFoldDB" id="A0A0M7BDN7"/>
<accession>A0A0M7BDN7</accession>
<keyword evidence="2" id="KW-1185">Reference proteome</keyword>
<gene>
    <name evidence="1" type="ORF">JSE7799_02672</name>
</gene>
<dbReference type="STRING" id="313367.JSE7799_02672"/>
<dbReference type="OrthoDB" id="7863589at2"/>
<name>A0A0M7BDN7_9RHOB</name>
<dbReference type="RefSeq" id="WP_144431708.1">
    <property type="nucleotide sequence ID" value="NZ_CYPR01000177.1"/>
</dbReference>
<dbReference type="EMBL" id="CYPR01000177">
    <property type="protein sequence ID" value="CUH39944.1"/>
    <property type="molecule type" value="Genomic_DNA"/>
</dbReference>
<protein>
    <submittedName>
        <fullName evidence="1">Uncharacterized protein</fullName>
    </submittedName>
</protein>
<reference evidence="1 2" key="1">
    <citation type="submission" date="2015-09" db="EMBL/GenBank/DDBJ databases">
        <authorList>
            <person name="Jackson K.R."/>
            <person name="Lunt B.L."/>
            <person name="Fisher J.N.B."/>
            <person name="Gardner A.V."/>
            <person name="Bailey M.E."/>
            <person name="Deus L.M."/>
            <person name="Earl A.S."/>
            <person name="Gibby P.D."/>
            <person name="Hartmann K.A."/>
            <person name="Liu J.E."/>
            <person name="Manci A.M."/>
            <person name="Nielsen D.A."/>
            <person name="Solomon M.B."/>
            <person name="Breakwell D.P."/>
            <person name="Burnett S.H."/>
            <person name="Grose J.H."/>
        </authorList>
    </citation>
    <scope>NUCLEOTIDE SEQUENCE [LARGE SCALE GENOMIC DNA]</scope>
    <source>
        <strain evidence="1 2">CECT 7799</strain>
    </source>
</reference>
<organism evidence="1 2">
    <name type="scientific">Jannaschia seosinensis</name>
    <dbReference type="NCBI Taxonomy" id="313367"/>
    <lineage>
        <taxon>Bacteria</taxon>
        <taxon>Pseudomonadati</taxon>
        <taxon>Pseudomonadota</taxon>
        <taxon>Alphaproteobacteria</taxon>
        <taxon>Rhodobacterales</taxon>
        <taxon>Roseobacteraceae</taxon>
        <taxon>Jannaschia</taxon>
    </lineage>
</organism>
<proteinExistence type="predicted"/>
<dbReference type="Proteomes" id="UP000049455">
    <property type="component" value="Unassembled WGS sequence"/>
</dbReference>
<evidence type="ECO:0000313" key="1">
    <source>
        <dbReference type="EMBL" id="CUH39944.1"/>
    </source>
</evidence>
<evidence type="ECO:0000313" key="2">
    <source>
        <dbReference type="Proteomes" id="UP000049455"/>
    </source>
</evidence>